<organism evidence="3 4">
    <name type="scientific">Streptomyces smaragdinus</name>
    <dbReference type="NCBI Taxonomy" id="2585196"/>
    <lineage>
        <taxon>Bacteria</taxon>
        <taxon>Bacillati</taxon>
        <taxon>Actinomycetota</taxon>
        <taxon>Actinomycetes</taxon>
        <taxon>Kitasatosporales</taxon>
        <taxon>Streptomycetaceae</taxon>
        <taxon>Streptomyces</taxon>
    </lineage>
</organism>
<sequence length="118" mass="12095">MRLISAVGVSAALLFALTACGGSDSGDSDSASSAEPSAVATDSGSDSGKDTGSEPDLEACKAALAKQFADESTENASRPPECDGVDNKAIGELTEEVFKEEFDKLKDMDLEDLDTATP</sequence>
<feature type="chain" id="PRO_5029497393" description="Secreted protein" evidence="2">
    <location>
        <begin position="22"/>
        <end position="118"/>
    </location>
</feature>
<accession>A0A7K0CN70</accession>
<feature type="compositionally biased region" description="Low complexity" evidence="1">
    <location>
        <begin position="28"/>
        <end position="46"/>
    </location>
</feature>
<keyword evidence="2" id="KW-0732">Signal</keyword>
<evidence type="ECO:0000256" key="2">
    <source>
        <dbReference type="SAM" id="SignalP"/>
    </source>
</evidence>
<dbReference type="RefSeq" id="WP_153455194.1">
    <property type="nucleotide sequence ID" value="NZ_WEGJ01000021.1"/>
</dbReference>
<comment type="caution">
    <text evidence="3">The sequence shown here is derived from an EMBL/GenBank/DDBJ whole genome shotgun (WGS) entry which is preliminary data.</text>
</comment>
<protein>
    <recommendedName>
        <fullName evidence="5">Secreted protein</fullName>
    </recommendedName>
</protein>
<evidence type="ECO:0000313" key="3">
    <source>
        <dbReference type="EMBL" id="MQY14482.1"/>
    </source>
</evidence>
<name>A0A7K0CN70_9ACTN</name>
<gene>
    <name evidence="3" type="ORF">SRB5_46490</name>
</gene>
<evidence type="ECO:0000313" key="4">
    <source>
        <dbReference type="Proteomes" id="UP000466345"/>
    </source>
</evidence>
<proteinExistence type="predicted"/>
<feature type="region of interest" description="Disordered" evidence="1">
    <location>
        <begin position="22"/>
        <end position="57"/>
    </location>
</feature>
<evidence type="ECO:0000256" key="1">
    <source>
        <dbReference type="SAM" id="MobiDB-lite"/>
    </source>
</evidence>
<feature type="signal peptide" evidence="2">
    <location>
        <begin position="1"/>
        <end position="21"/>
    </location>
</feature>
<dbReference type="Proteomes" id="UP000466345">
    <property type="component" value="Unassembled WGS sequence"/>
</dbReference>
<evidence type="ECO:0008006" key="5">
    <source>
        <dbReference type="Google" id="ProtNLM"/>
    </source>
</evidence>
<reference evidence="3 4" key="1">
    <citation type="submission" date="2019-10" db="EMBL/GenBank/DDBJ databases">
        <title>Streptomyces smaragdinus sp. nov. and Streptomyces fabii sp. nov., isolated from the gut of fungus growing-termite Macrotermes natalensis.</title>
        <authorList>
            <person name="Schwitalla J."/>
            <person name="Benndorf R."/>
            <person name="Martin K."/>
            <person name="De Beer W."/>
            <person name="Kaster A.-K."/>
            <person name="Vollmers J."/>
            <person name="Poulsen M."/>
            <person name="Beemelmanns C."/>
        </authorList>
    </citation>
    <scope>NUCLEOTIDE SEQUENCE [LARGE SCALE GENOMIC DNA]</scope>
    <source>
        <strain evidence="3 4">RB5</strain>
    </source>
</reference>
<dbReference type="PROSITE" id="PS51257">
    <property type="entry name" value="PROKAR_LIPOPROTEIN"/>
    <property type="match status" value="1"/>
</dbReference>
<keyword evidence="4" id="KW-1185">Reference proteome</keyword>
<dbReference type="EMBL" id="WEGJ01000021">
    <property type="protein sequence ID" value="MQY14482.1"/>
    <property type="molecule type" value="Genomic_DNA"/>
</dbReference>
<dbReference type="AlphaFoldDB" id="A0A7K0CN70"/>